<feature type="non-terminal residue" evidence="2">
    <location>
        <position position="95"/>
    </location>
</feature>
<accession>X1LR66</accession>
<feature type="transmembrane region" description="Helical" evidence="1">
    <location>
        <begin position="12"/>
        <end position="37"/>
    </location>
</feature>
<organism evidence="2">
    <name type="scientific">marine sediment metagenome</name>
    <dbReference type="NCBI Taxonomy" id="412755"/>
    <lineage>
        <taxon>unclassified sequences</taxon>
        <taxon>metagenomes</taxon>
        <taxon>ecological metagenomes</taxon>
    </lineage>
</organism>
<proteinExistence type="predicted"/>
<dbReference type="AlphaFoldDB" id="X1LR66"/>
<keyword evidence="1" id="KW-1133">Transmembrane helix</keyword>
<name>X1LR66_9ZZZZ</name>
<dbReference type="EMBL" id="BARV01021258">
    <property type="protein sequence ID" value="GAI21568.1"/>
    <property type="molecule type" value="Genomic_DNA"/>
</dbReference>
<sequence length="95" mass="10790">MPREIVKKPRMIYPQVATSLSIAGVSALAELLFWRILPQADDQGRLPGEPRQLKATVCPMREELTVDNIPELLTELEESKLIIHYSNVSTDYIQI</sequence>
<protein>
    <submittedName>
        <fullName evidence="2">Uncharacterized protein</fullName>
    </submittedName>
</protein>
<gene>
    <name evidence="2" type="ORF">S06H3_35255</name>
</gene>
<keyword evidence="1" id="KW-0812">Transmembrane</keyword>
<reference evidence="2" key="1">
    <citation type="journal article" date="2014" name="Front. Microbiol.">
        <title>High frequency of phylogenetically diverse reductive dehalogenase-homologous genes in deep subseafloor sedimentary metagenomes.</title>
        <authorList>
            <person name="Kawai M."/>
            <person name="Futagami T."/>
            <person name="Toyoda A."/>
            <person name="Takaki Y."/>
            <person name="Nishi S."/>
            <person name="Hori S."/>
            <person name="Arai W."/>
            <person name="Tsubouchi T."/>
            <person name="Morono Y."/>
            <person name="Uchiyama I."/>
            <person name="Ito T."/>
            <person name="Fujiyama A."/>
            <person name="Inagaki F."/>
            <person name="Takami H."/>
        </authorList>
    </citation>
    <scope>NUCLEOTIDE SEQUENCE</scope>
    <source>
        <strain evidence="2">Expedition CK06-06</strain>
    </source>
</reference>
<keyword evidence="1" id="KW-0472">Membrane</keyword>
<evidence type="ECO:0000256" key="1">
    <source>
        <dbReference type="SAM" id="Phobius"/>
    </source>
</evidence>
<comment type="caution">
    <text evidence="2">The sequence shown here is derived from an EMBL/GenBank/DDBJ whole genome shotgun (WGS) entry which is preliminary data.</text>
</comment>
<evidence type="ECO:0000313" key="2">
    <source>
        <dbReference type="EMBL" id="GAI21568.1"/>
    </source>
</evidence>